<evidence type="ECO:0000256" key="1">
    <source>
        <dbReference type="SAM" id="Coils"/>
    </source>
</evidence>
<evidence type="ECO:0000256" key="2">
    <source>
        <dbReference type="SAM" id="MobiDB-lite"/>
    </source>
</evidence>
<organism evidence="3 4">
    <name type="scientific">Tuber magnatum</name>
    <name type="common">white Piedmont truffle</name>
    <dbReference type="NCBI Taxonomy" id="42249"/>
    <lineage>
        <taxon>Eukaryota</taxon>
        <taxon>Fungi</taxon>
        <taxon>Dikarya</taxon>
        <taxon>Ascomycota</taxon>
        <taxon>Pezizomycotina</taxon>
        <taxon>Pezizomycetes</taxon>
        <taxon>Pezizales</taxon>
        <taxon>Tuberaceae</taxon>
        <taxon>Tuber</taxon>
    </lineage>
</organism>
<protein>
    <recommendedName>
        <fullName evidence="5">G domain-containing protein</fullName>
    </recommendedName>
</protein>
<evidence type="ECO:0008006" key="5">
    <source>
        <dbReference type="Google" id="ProtNLM"/>
    </source>
</evidence>
<keyword evidence="4" id="KW-1185">Reference proteome</keyword>
<feature type="region of interest" description="Disordered" evidence="2">
    <location>
        <begin position="1"/>
        <end position="131"/>
    </location>
</feature>
<reference evidence="3 4" key="1">
    <citation type="submission" date="2018-03" db="EMBL/GenBank/DDBJ databases">
        <title>Genomes of Pezizomycetes fungi and the evolution of truffles.</title>
        <authorList>
            <person name="Murat C."/>
            <person name="Payen T."/>
            <person name="Noel B."/>
            <person name="Kuo A."/>
            <person name="Martin F.M."/>
        </authorList>
    </citation>
    <scope>NUCLEOTIDE SEQUENCE [LARGE SCALE GENOMIC DNA]</scope>
    <source>
        <strain evidence="3">091103-1</strain>
    </source>
</reference>
<dbReference type="InterPro" id="IPR027417">
    <property type="entry name" value="P-loop_NTPase"/>
</dbReference>
<dbReference type="AlphaFoldDB" id="A0A317SZY2"/>
<name>A0A317SZY2_9PEZI</name>
<dbReference type="OrthoDB" id="8954335at2759"/>
<sequence length="527" mass="59253">MSPKSLTYHLYASNGRPGRGVGKEGERAPPPTLREMWRSWTKGFSKKPRPPGADSALPRDTEIPESQQKTNIHEMDGNPPGPGSRHEGPHHGTQAQHPTEMPETTPVPGPDYRPPPPPGPGQQVCTGPPGGSPDTDIIIALMGVTGAGKSYFIREVSGNSQVEVSHDLNSFDTPGFNDTNRSDTEVLREIADWTTRTYEKKRLLSGIVYLHPITHARMEGSALRNLGLFRSLCGQKALENVLLTTTQWSNVDPVEGGAREQSLREQKFWGGLIDKGATLQRFSGTRESGLELIRKLMRKDGKPLDIQVQIVNERMTLLETDAGKCIGDELAAQAKRHKEKIEVLKKEWEDELKEAKKEIESLLEVRDRELKKAQEDIEKVLAEKELLEKMHAEELKKIYAEDLEKLKEREAREEKERLDRAVIAVATKDIEVNAHVARGLTTYNTRGRLIFDTNNREEFGSSTFRITIHYVPRNSHDVQVHTKTNRGMFDAGVGAANYIIWRGVHYQRKSSTYITRGGQDFFIFSKA</sequence>
<feature type="coiled-coil region" evidence="1">
    <location>
        <begin position="327"/>
        <end position="416"/>
    </location>
</feature>
<accession>A0A317SZY2</accession>
<dbReference type="Proteomes" id="UP000246991">
    <property type="component" value="Unassembled WGS sequence"/>
</dbReference>
<proteinExistence type="predicted"/>
<dbReference type="CDD" id="cd06503">
    <property type="entry name" value="ATP-synt_Fo_b"/>
    <property type="match status" value="1"/>
</dbReference>
<gene>
    <name evidence="3" type="ORF">C7212DRAFT_361948</name>
</gene>
<evidence type="ECO:0000313" key="4">
    <source>
        <dbReference type="Proteomes" id="UP000246991"/>
    </source>
</evidence>
<dbReference type="SUPFAM" id="SSF52540">
    <property type="entry name" value="P-loop containing nucleoside triphosphate hydrolases"/>
    <property type="match status" value="1"/>
</dbReference>
<dbReference type="EMBL" id="PYWC01000008">
    <property type="protein sequence ID" value="PWW79470.1"/>
    <property type="molecule type" value="Genomic_DNA"/>
</dbReference>
<dbReference type="STRING" id="42249.A0A317SZY2"/>
<comment type="caution">
    <text evidence="3">The sequence shown here is derived from an EMBL/GenBank/DDBJ whole genome shotgun (WGS) entry which is preliminary data.</text>
</comment>
<feature type="compositionally biased region" description="Pro residues" evidence="2">
    <location>
        <begin position="105"/>
        <end position="120"/>
    </location>
</feature>
<dbReference type="Gene3D" id="3.40.50.300">
    <property type="entry name" value="P-loop containing nucleotide triphosphate hydrolases"/>
    <property type="match status" value="1"/>
</dbReference>
<evidence type="ECO:0000313" key="3">
    <source>
        <dbReference type="EMBL" id="PWW79470.1"/>
    </source>
</evidence>
<keyword evidence="1" id="KW-0175">Coiled coil</keyword>